<evidence type="ECO:0000313" key="1">
    <source>
        <dbReference type="EMBL" id="PZQ14305.1"/>
    </source>
</evidence>
<dbReference type="CDD" id="cd00093">
    <property type="entry name" value="HTH_XRE"/>
    <property type="match status" value="1"/>
</dbReference>
<organism evidence="1 2">
    <name type="scientific">Ancylobacter novellus</name>
    <name type="common">Thiobacillus novellus</name>
    <dbReference type="NCBI Taxonomy" id="921"/>
    <lineage>
        <taxon>Bacteria</taxon>
        <taxon>Pseudomonadati</taxon>
        <taxon>Pseudomonadota</taxon>
        <taxon>Alphaproteobacteria</taxon>
        <taxon>Hyphomicrobiales</taxon>
        <taxon>Xanthobacteraceae</taxon>
        <taxon>Ancylobacter</taxon>
    </lineage>
</organism>
<dbReference type="InterPro" id="IPR010982">
    <property type="entry name" value="Lambda_DNA-bd_dom_sf"/>
</dbReference>
<dbReference type="EMBL" id="QFPN01000006">
    <property type="protein sequence ID" value="PZQ14305.1"/>
    <property type="molecule type" value="Genomic_DNA"/>
</dbReference>
<dbReference type="Gene3D" id="1.10.260.40">
    <property type="entry name" value="lambda repressor-like DNA-binding domains"/>
    <property type="match status" value="1"/>
</dbReference>
<gene>
    <name evidence="1" type="ORF">DI565_12865</name>
</gene>
<evidence type="ECO:0000313" key="2">
    <source>
        <dbReference type="Proteomes" id="UP000249577"/>
    </source>
</evidence>
<dbReference type="Proteomes" id="UP000249577">
    <property type="component" value="Unassembled WGS sequence"/>
</dbReference>
<dbReference type="AlphaFoldDB" id="A0A2W5KHH5"/>
<dbReference type="InterPro" id="IPR001387">
    <property type="entry name" value="Cro/C1-type_HTH"/>
</dbReference>
<name>A0A2W5KHH5_ANCNO</name>
<sequence>MEPRTARYRELRAQLGLTKAELARTAGRSVGSIERYGHSGASAVVPPQEVIERLEAALLSRLKQIALAAGHDLRPRAAA</sequence>
<reference evidence="1 2" key="1">
    <citation type="submission" date="2017-08" db="EMBL/GenBank/DDBJ databases">
        <title>Infants hospitalized years apart are colonized by the same room-sourced microbial strains.</title>
        <authorList>
            <person name="Brooks B."/>
            <person name="Olm M.R."/>
            <person name="Firek B.A."/>
            <person name="Baker R."/>
            <person name="Thomas B.C."/>
            <person name="Morowitz M.J."/>
            <person name="Banfield J.F."/>
        </authorList>
    </citation>
    <scope>NUCLEOTIDE SEQUENCE [LARGE SCALE GENOMIC DNA]</scope>
    <source>
        <strain evidence="1">S2_005_003_R2_43</strain>
    </source>
</reference>
<proteinExistence type="predicted"/>
<protein>
    <recommendedName>
        <fullName evidence="3">HTH cro/C1-type domain-containing protein</fullName>
    </recommendedName>
</protein>
<accession>A0A2W5KHH5</accession>
<comment type="caution">
    <text evidence="1">The sequence shown here is derived from an EMBL/GenBank/DDBJ whole genome shotgun (WGS) entry which is preliminary data.</text>
</comment>
<dbReference type="GO" id="GO:0003677">
    <property type="term" value="F:DNA binding"/>
    <property type="evidence" value="ECO:0007669"/>
    <property type="project" value="InterPro"/>
</dbReference>
<evidence type="ECO:0008006" key="3">
    <source>
        <dbReference type="Google" id="ProtNLM"/>
    </source>
</evidence>